<dbReference type="EMBL" id="CP142726">
    <property type="protein sequence ID" value="WUR02131.1"/>
    <property type="molecule type" value="Genomic_DNA"/>
</dbReference>
<keyword evidence="3" id="KW-1185">Reference proteome</keyword>
<feature type="compositionally biased region" description="Basic and acidic residues" evidence="1">
    <location>
        <begin position="77"/>
        <end position="94"/>
    </location>
</feature>
<evidence type="ECO:0000313" key="3">
    <source>
        <dbReference type="Proteomes" id="UP001334084"/>
    </source>
</evidence>
<dbReference type="GeneID" id="90539935"/>
<dbReference type="KEGG" id="vnx:VNE69_01070"/>
<reference evidence="2" key="1">
    <citation type="journal article" date="2024" name="BMC Genomics">
        <title>Functional annotation of a divergent genome using sequence and structure-based similarity.</title>
        <authorList>
            <person name="Svedberg D."/>
            <person name="Winiger R.R."/>
            <person name="Berg A."/>
            <person name="Sharma H."/>
            <person name="Tellgren-Roth C."/>
            <person name="Debrunner-Vossbrinck B.A."/>
            <person name="Vossbrinck C.R."/>
            <person name="Barandun J."/>
        </authorList>
    </citation>
    <scope>NUCLEOTIDE SEQUENCE</scope>
    <source>
        <strain evidence="2">Illinois isolate</strain>
    </source>
</reference>
<dbReference type="RefSeq" id="XP_065328276.1">
    <property type="nucleotide sequence ID" value="XM_065472204.1"/>
</dbReference>
<evidence type="ECO:0000313" key="2">
    <source>
        <dbReference type="EMBL" id="WUR02131.1"/>
    </source>
</evidence>
<feature type="region of interest" description="Disordered" evidence="1">
    <location>
        <begin position="51"/>
        <end position="94"/>
    </location>
</feature>
<proteinExistence type="predicted"/>
<accession>A0AAX4J862</accession>
<name>A0AAX4J862_9MICR</name>
<dbReference type="Proteomes" id="UP001334084">
    <property type="component" value="Chromosome 1"/>
</dbReference>
<feature type="compositionally biased region" description="Basic and acidic residues" evidence="1">
    <location>
        <begin position="55"/>
        <end position="70"/>
    </location>
</feature>
<dbReference type="AlphaFoldDB" id="A0AAX4J862"/>
<protein>
    <submittedName>
        <fullName evidence="2">NFATC2-interacting protein</fullName>
    </submittedName>
</protein>
<evidence type="ECO:0000256" key="1">
    <source>
        <dbReference type="SAM" id="MobiDB-lite"/>
    </source>
</evidence>
<organism evidence="2 3">
    <name type="scientific">Vairimorpha necatrix</name>
    <dbReference type="NCBI Taxonomy" id="6039"/>
    <lineage>
        <taxon>Eukaryota</taxon>
        <taxon>Fungi</taxon>
        <taxon>Fungi incertae sedis</taxon>
        <taxon>Microsporidia</taxon>
        <taxon>Nosematidae</taxon>
        <taxon>Vairimorpha</taxon>
    </lineage>
</organism>
<sequence length="271" mass="31558">MMSKDNGDSSNEDIIITKVSKVTKKKKNNNFKKSEKIIEILSSDEEKSFQMLTMKNDRQSNDTIKNKEIEEPQNNKSKKEIQKNDKSKKEIKKNDKSKFIEQEKVLVSSENKNELSSNNMLCSKIEPISNLDKLVPAKTKIYIKDDDKELELYLEKDDTLENIFEDYDYIKIKYNNLPVSKYLTLDEIGFDSTQPYFEVVEKLNTDINLKLNLDFYTIKNITIGKNKLVKDILEISGKEGSIIMNGIIIDDHKEIKEVFEDNDVIDIYQDV</sequence>
<gene>
    <name evidence="2" type="ORF">VNE69_01070</name>
</gene>